<comment type="similarity">
    <text evidence="1">Belongs to the ARG7 family.</text>
</comment>
<dbReference type="PANTHER" id="PTHR31374">
    <property type="entry name" value="AUXIN-INDUCED PROTEIN-LIKE-RELATED"/>
    <property type="match status" value="1"/>
</dbReference>
<dbReference type="AlphaFoldDB" id="A0A8T0SGZ1"/>
<dbReference type="EMBL" id="CM029045">
    <property type="protein sequence ID" value="KAG2595569.1"/>
    <property type="molecule type" value="Genomic_DNA"/>
</dbReference>
<evidence type="ECO:0008006" key="4">
    <source>
        <dbReference type="Google" id="ProtNLM"/>
    </source>
</evidence>
<dbReference type="InterPro" id="IPR003676">
    <property type="entry name" value="SAUR_fam"/>
</dbReference>
<evidence type="ECO:0000313" key="3">
    <source>
        <dbReference type="Proteomes" id="UP000823388"/>
    </source>
</evidence>
<name>A0A8T0SGZ1_PANVG</name>
<evidence type="ECO:0000256" key="1">
    <source>
        <dbReference type="ARBA" id="ARBA00006974"/>
    </source>
</evidence>
<reference evidence="2" key="1">
    <citation type="submission" date="2020-05" db="EMBL/GenBank/DDBJ databases">
        <title>WGS assembly of Panicum virgatum.</title>
        <authorList>
            <person name="Lovell J.T."/>
            <person name="Jenkins J."/>
            <person name="Shu S."/>
            <person name="Juenger T.E."/>
            <person name="Schmutz J."/>
        </authorList>
    </citation>
    <scope>NUCLEOTIDE SEQUENCE</scope>
    <source>
        <strain evidence="2">AP13</strain>
    </source>
</reference>
<protein>
    <recommendedName>
        <fullName evidence="4">Small auxin up regulated protein</fullName>
    </recommendedName>
</protein>
<keyword evidence="3" id="KW-1185">Reference proteome</keyword>
<dbReference type="GO" id="GO:0009733">
    <property type="term" value="P:response to auxin"/>
    <property type="evidence" value="ECO:0007669"/>
    <property type="project" value="InterPro"/>
</dbReference>
<evidence type="ECO:0000313" key="2">
    <source>
        <dbReference type="EMBL" id="KAG2595569.1"/>
    </source>
</evidence>
<gene>
    <name evidence="2" type="ORF">PVAP13_5KG134300</name>
</gene>
<sequence>MPQGRRGRKEGMARKDRVPRGYVPILIGQGEEREKILVPMEHLKQPYFLELLDLAVQEFGYEQQGILHIPCTTQAFQSIIGAIPKSKS</sequence>
<dbReference type="Proteomes" id="UP000823388">
    <property type="component" value="Chromosome 5K"/>
</dbReference>
<proteinExistence type="inferred from homology"/>
<dbReference type="Pfam" id="PF02519">
    <property type="entry name" value="Auxin_inducible"/>
    <property type="match status" value="1"/>
</dbReference>
<organism evidence="2 3">
    <name type="scientific">Panicum virgatum</name>
    <name type="common">Blackwell switchgrass</name>
    <dbReference type="NCBI Taxonomy" id="38727"/>
    <lineage>
        <taxon>Eukaryota</taxon>
        <taxon>Viridiplantae</taxon>
        <taxon>Streptophyta</taxon>
        <taxon>Embryophyta</taxon>
        <taxon>Tracheophyta</taxon>
        <taxon>Spermatophyta</taxon>
        <taxon>Magnoliopsida</taxon>
        <taxon>Liliopsida</taxon>
        <taxon>Poales</taxon>
        <taxon>Poaceae</taxon>
        <taxon>PACMAD clade</taxon>
        <taxon>Panicoideae</taxon>
        <taxon>Panicodae</taxon>
        <taxon>Paniceae</taxon>
        <taxon>Panicinae</taxon>
        <taxon>Panicum</taxon>
        <taxon>Panicum sect. Hiantes</taxon>
    </lineage>
</organism>
<dbReference type="PANTHER" id="PTHR31374:SF116">
    <property type="entry name" value="OS01G0155100 PROTEIN"/>
    <property type="match status" value="1"/>
</dbReference>
<comment type="caution">
    <text evidence="2">The sequence shown here is derived from an EMBL/GenBank/DDBJ whole genome shotgun (WGS) entry which is preliminary data.</text>
</comment>
<accession>A0A8T0SGZ1</accession>